<feature type="region of interest" description="Disordered" evidence="14">
    <location>
        <begin position="1704"/>
        <end position="1765"/>
    </location>
</feature>
<proteinExistence type="inferred from homology"/>
<name>A0AAV2PK94_MEGNR</name>
<dbReference type="Gene3D" id="3.30.890.10">
    <property type="entry name" value="Methyl-cpg-binding Protein 2, Chain A"/>
    <property type="match status" value="1"/>
</dbReference>
<dbReference type="InterPro" id="IPR037374">
    <property type="entry name" value="BAZ2A/B_Bromo"/>
</dbReference>
<feature type="domain" description="RING-type" evidence="17">
    <location>
        <begin position="2245"/>
        <end position="2289"/>
    </location>
</feature>
<feature type="compositionally biased region" description="Basic and acidic residues" evidence="14">
    <location>
        <begin position="1708"/>
        <end position="1744"/>
    </location>
</feature>
<evidence type="ECO:0000259" key="18">
    <source>
        <dbReference type="PROSITE" id="PS50827"/>
    </source>
</evidence>
<feature type="compositionally biased region" description="Polar residues" evidence="14">
    <location>
        <begin position="839"/>
        <end position="858"/>
    </location>
</feature>
<feature type="compositionally biased region" description="Gly residues" evidence="14">
    <location>
        <begin position="551"/>
        <end position="560"/>
    </location>
</feature>
<feature type="domain" description="Bromo" evidence="15">
    <location>
        <begin position="2363"/>
        <end position="2433"/>
    </location>
</feature>
<feature type="region of interest" description="Disordered" evidence="14">
    <location>
        <begin position="348"/>
        <end position="381"/>
    </location>
</feature>
<dbReference type="PANTHER" id="PTHR45915">
    <property type="entry name" value="TRANSCRIPTION INTERMEDIARY FACTOR"/>
    <property type="match status" value="1"/>
</dbReference>
<dbReference type="CDD" id="cd05503">
    <property type="entry name" value="Bromo_BAZ2A_B_like"/>
    <property type="match status" value="1"/>
</dbReference>
<dbReference type="PROSITE" id="PS50982">
    <property type="entry name" value="MBD"/>
    <property type="match status" value="1"/>
</dbReference>
<dbReference type="SUPFAM" id="SSF57903">
    <property type="entry name" value="FYVE/PHD zinc finger"/>
    <property type="match status" value="2"/>
</dbReference>
<evidence type="ECO:0000256" key="9">
    <source>
        <dbReference type="ARBA" id="ARBA00023163"/>
    </source>
</evidence>
<dbReference type="GO" id="GO:0003677">
    <property type="term" value="F:DNA binding"/>
    <property type="evidence" value="ECO:0007669"/>
    <property type="project" value="InterPro"/>
</dbReference>
<evidence type="ECO:0000259" key="15">
    <source>
        <dbReference type="PROSITE" id="PS50014"/>
    </source>
</evidence>
<dbReference type="Gene3D" id="1.20.920.10">
    <property type="entry name" value="Bromodomain-like"/>
    <property type="match status" value="1"/>
</dbReference>
<feature type="compositionally biased region" description="Low complexity" evidence="14">
    <location>
        <begin position="218"/>
        <end position="243"/>
    </location>
</feature>
<feature type="compositionally biased region" description="Polar residues" evidence="14">
    <location>
        <begin position="298"/>
        <end position="314"/>
    </location>
</feature>
<dbReference type="CDD" id="cd15545">
    <property type="entry name" value="PHD_BAZ2A_like"/>
    <property type="match status" value="1"/>
</dbReference>
<evidence type="ECO:0000256" key="1">
    <source>
        <dbReference type="ARBA" id="ARBA00004123"/>
    </source>
</evidence>
<evidence type="ECO:0000256" key="3">
    <source>
        <dbReference type="ARBA" id="ARBA00022723"/>
    </source>
</evidence>
<feature type="region of interest" description="Disordered" evidence="14">
    <location>
        <begin position="2074"/>
        <end position="2103"/>
    </location>
</feature>
<feature type="region of interest" description="Disordered" evidence="14">
    <location>
        <begin position="218"/>
        <end position="333"/>
    </location>
</feature>
<dbReference type="InterPro" id="IPR036427">
    <property type="entry name" value="Bromodomain-like_sf"/>
</dbReference>
<evidence type="ECO:0000256" key="11">
    <source>
        <dbReference type="PROSITE-ProRule" id="PRU00035"/>
    </source>
</evidence>
<accession>A0AAV2PK94</accession>
<feature type="coiled-coil region" evidence="13">
    <location>
        <begin position="1592"/>
        <end position="1619"/>
    </location>
</feature>
<dbReference type="InterPro" id="IPR001841">
    <property type="entry name" value="Znf_RING"/>
</dbReference>
<keyword evidence="21" id="KW-1185">Reference proteome</keyword>
<evidence type="ECO:0000259" key="16">
    <source>
        <dbReference type="PROSITE" id="PS50016"/>
    </source>
</evidence>
<evidence type="ECO:0000313" key="20">
    <source>
        <dbReference type="EMBL" id="CAL4060724.1"/>
    </source>
</evidence>
<dbReference type="EMBL" id="CAXKWB010000406">
    <property type="protein sequence ID" value="CAL4060724.1"/>
    <property type="molecule type" value="Genomic_DNA"/>
</dbReference>
<feature type="region of interest" description="Disordered" evidence="14">
    <location>
        <begin position="1884"/>
        <end position="1955"/>
    </location>
</feature>
<evidence type="ECO:0000256" key="14">
    <source>
        <dbReference type="SAM" id="MobiDB-lite"/>
    </source>
</evidence>
<feature type="domain" description="MBD" evidence="19">
    <location>
        <begin position="966"/>
        <end position="1038"/>
    </location>
</feature>
<dbReference type="PROSITE" id="PS50016">
    <property type="entry name" value="ZF_PHD_2"/>
    <property type="match status" value="2"/>
</dbReference>
<dbReference type="Pfam" id="PF02791">
    <property type="entry name" value="DDT"/>
    <property type="match status" value="1"/>
</dbReference>
<evidence type="ECO:0008006" key="22">
    <source>
        <dbReference type="Google" id="ProtNLM"/>
    </source>
</evidence>
<feature type="compositionally biased region" description="Low complexity" evidence="14">
    <location>
        <begin position="257"/>
        <end position="294"/>
    </location>
</feature>
<keyword evidence="8 11" id="KW-0103">Bromodomain</keyword>
<dbReference type="InterPro" id="IPR018501">
    <property type="entry name" value="DDT_dom"/>
</dbReference>
<evidence type="ECO:0000256" key="5">
    <source>
        <dbReference type="ARBA" id="ARBA00022833"/>
    </source>
</evidence>
<keyword evidence="10" id="KW-0539">Nucleus</keyword>
<feature type="region of interest" description="Disordered" evidence="14">
    <location>
        <begin position="1066"/>
        <end position="1087"/>
    </location>
</feature>
<dbReference type="InterPro" id="IPR001739">
    <property type="entry name" value="Methyl_CpG_DNA-bd"/>
</dbReference>
<dbReference type="SUPFAM" id="SSF54171">
    <property type="entry name" value="DNA-binding domain"/>
    <property type="match status" value="1"/>
</dbReference>
<evidence type="ECO:0000259" key="19">
    <source>
        <dbReference type="PROSITE" id="PS50982"/>
    </source>
</evidence>
<feature type="coiled-coil region" evidence="13">
    <location>
        <begin position="1230"/>
        <end position="1285"/>
    </location>
</feature>
<dbReference type="InterPro" id="IPR019787">
    <property type="entry name" value="Znf_PHD-finger"/>
</dbReference>
<evidence type="ECO:0000259" key="17">
    <source>
        <dbReference type="PROSITE" id="PS50089"/>
    </source>
</evidence>
<dbReference type="InterPro" id="IPR011011">
    <property type="entry name" value="Znf_FYVE_PHD"/>
</dbReference>
<keyword evidence="4 12" id="KW-0863">Zinc-finger</keyword>
<dbReference type="InterPro" id="IPR013083">
    <property type="entry name" value="Znf_RING/FYVE/PHD"/>
</dbReference>
<evidence type="ECO:0000256" key="10">
    <source>
        <dbReference type="ARBA" id="ARBA00023242"/>
    </source>
</evidence>
<feature type="compositionally biased region" description="Polar residues" evidence="14">
    <location>
        <begin position="368"/>
        <end position="378"/>
    </location>
</feature>
<feature type="region of interest" description="Disordered" evidence="14">
    <location>
        <begin position="912"/>
        <end position="963"/>
    </location>
</feature>
<dbReference type="InterPro" id="IPR001965">
    <property type="entry name" value="Znf_PHD"/>
</dbReference>
<feature type="compositionally biased region" description="Low complexity" evidence="14">
    <location>
        <begin position="350"/>
        <end position="364"/>
    </location>
</feature>
<evidence type="ECO:0000256" key="12">
    <source>
        <dbReference type="PROSITE-ProRule" id="PRU00175"/>
    </source>
</evidence>
<evidence type="ECO:0000256" key="6">
    <source>
        <dbReference type="ARBA" id="ARBA00023015"/>
    </source>
</evidence>
<dbReference type="PROSITE" id="PS50827">
    <property type="entry name" value="DDT"/>
    <property type="match status" value="1"/>
</dbReference>
<dbReference type="SMART" id="SM00249">
    <property type="entry name" value="PHD"/>
    <property type="match status" value="2"/>
</dbReference>
<dbReference type="GO" id="GO:0000785">
    <property type="term" value="C:chromatin"/>
    <property type="evidence" value="ECO:0007669"/>
    <property type="project" value="TreeGrafter"/>
</dbReference>
<keyword evidence="6" id="KW-0805">Transcription regulation</keyword>
<dbReference type="Pfam" id="PF00628">
    <property type="entry name" value="PHD"/>
    <property type="match status" value="2"/>
</dbReference>
<keyword evidence="7 13" id="KW-0175">Coiled coil</keyword>
<feature type="compositionally biased region" description="Polar residues" evidence="14">
    <location>
        <begin position="1525"/>
        <end position="1535"/>
    </location>
</feature>
<dbReference type="Pfam" id="PF00439">
    <property type="entry name" value="Bromodomain"/>
    <property type="match status" value="1"/>
</dbReference>
<comment type="similarity">
    <text evidence="2">Belongs to the WAL family.</text>
</comment>
<dbReference type="SMART" id="SM00571">
    <property type="entry name" value="DDT"/>
    <property type="match status" value="1"/>
</dbReference>
<dbReference type="InterPro" id="IPR016177">
    <property type="entry name" value="DNA-bd_dom_sf"/>
</dbReference>
<keyword evidence="5" id="KW-0862">Zinc</keyword>
<evidence type="ECO:0000256" key="13">
    <source>
        <dbReference type="SAM" id="Coils"/>
    </source>
</evidence>
<feature type="domain" description="DDT" evidence="18">
    <location>
        <begin position="1300"/>
        <end position="1364"/>
    </location>
</feature>
<keyword evidence="3" id="KW-0479">Metal-binding</keyword>
<feature type="compositionally biased region" description="Acidic residues" evidence="14">
    <location>
        <begin position="914"/>
        <end position="924"/>
    </location>
</feature>
<sequence>MRRMDKSRSEIDRGEKARSAAAAGLDPATAALYAPWLHQEQALLSNMLGGAGGVNAYGAAAAAAAMGGGQGWYADPRNSSAAGLASLAAAQQQAQQAAALASLGPAAAAYQDRAALGEHYINLSSTTKIGHVSYIYYPNFISGGSWYQMAGLQQMEMLSRLQGAGSRLAAQANALAAAAAAGLGGYPGLHPEHLMNLEMLQAQHVMAAAALAASSKASSMSSKPKPINTSSSISSMSKTLSSLSDHRNSGAVTLTTAASSSRPSVHAVSSSSSRPLHSATSSLDISRLAAAAAAGHPHSQSSTGASRNSSNYHTPSPHRYSSPLSESSLRDSSPSLSYGIASLMADKHPSVSSASQQYKSSPSPHAAYTSSHARTNSHQAERVAEKLASNGSVSISKAIRNKELEIIPISPAGGGSLKDRSNSGSSARSGHHTQHSLSSHHRDKTQEPKVSISTVSNHARLPNGIPSSEGGRSSSWAREESASVSIEPCGPGDSSTRGDDAPLNLSMKSSTPTHRPGESKLLDKRLEKGKEQSLRESLLGHRGGLPPLIPGLGGSSGGAGAAGLTPSLEVLQSLYASQAATGEPAGDIMHSMQEALQRQLMGQAYDSKREDKKKRGERAYTYHTRQMEEAQERARHLGRGISKPKKNTVASLLEQCRAQGIKPQLPLPLSNSLTVSSPTFSPGPVLESLKEIGSVVVRQVSPAVFWRCSSSPVYVLLPPVLISNTPRNTARARSKNTSHTRNPLPLEVTRLCVLATWMRSPAQSEQDSMHLTSEMSKKVFDTNTDMAMISGGLTYVTGISTPKKIILIFLVDRASMYETNSLYNVFSLTPSAPGFHASSFRNPRNPMTSTPRDSSTLYPPNLVLGLTSRETADLTKKSHDVGRDVLGKPGITKGFFVESHDVVHAAASAGDIDGLSESDSDDESTSLSSIDEETLNRIPSPWLKRDHPDSLSMSTDSPPNKKRKMITDENSLRVPMMHGWRRETNMRFITQSGVRGEVVYFAPCGKAFRQYPDIMRYLEKNNINNVTRDHFSFSSKICVGDYIDATTNQRHSEGEVRSTILQIKEHRAKGAKEKSKEDIERSESERRDTLELEAEAILRRLEAEEAQDNTRKEYAAQFEQQNKLSWPGSGPLSAGQQDTREGILKEQERIKKQEELRKEKENMDKNPFQEDKQILFDELLKTAEREQEKAKQKIIKEQLYLSEFSKQRDMLYTLELERERRRYHGVLVRAIEARKKYEEKERKREELREEKRVTKERKNAERLQAKEMNQLMKEVKEDLELKDSQALPDIPLVQGLHLPPEAFGNVLMIFEFLHNFGETLGFDMESLPTLQSLQLSLLNDNESEEELLSVLSHLLVCAIEDPGIPAPQRHTTILGQTLNRADITHANISEILRVYLYANATGEVRVIHQLQGTEKERRENPRKGEEWDHHLETMEAYKMSQWLATLPFQALNATQKSEIVAYVCNELLQNKTVVHQIEESLERHNSLKTEKWKLDSRIRKLRMSIARKKIYSSAMRTLRDHSINDDSNLSASRNVTKIHGEHGEKIDKKEKPDDDKLKDEEEDDEEDDNMSGNECEGFNDIPDEEGDKNLNADEASKTLEILQRQMEQVRQDLFESCQQVRGFNCGQDRYQRTMWVLPHAGGPFLEGIDSCDYKGKDHFPLQVPPAQEKQGLTLDQVKEKLSENAEKKAAERKLKEEEQLKQELTNQVKEEKNDVKNDLKVEVKPEKDENQMLENGEKENRKPLEALNGQVKKEEKTDEEDEEDWEIPSIPVCAEGKTDEQSLLLKSFDSTTDNTSSLGISDGLMPLKANGSAAAGELGAAMSHLSNGIKEGQTVVPTPAQEGLDPTLIATGLGLVPGQYLRPEHLLQREKLVFSLVPRVQCSSDPVHGGSPTSHSASPTGTPRSSPRAASPFSPSTSHNLLPNKANSKYDNNATDHSQTSGSTDMEEQQHMLPPPPEFLKGWWHIENLDILREMINSYSDRGLRERELKRFIEKNYAIVKTALEKVDGEATHLEELSAEDEEVLYEVWGSVLADAAPHWSPEVALRMDLQVLDQVRAMEDKITSASMQNKTWRANAEGEEKPDGNWRASCLPPEDENDKRLNPVEYGRKRLLHLEEGIERRYLKPPLGITPNLKGEATFVDNGKDHPKGLLTWREAVASASTAAQLAMCTYMLETAVAWDKSIMKAYCQFCHSGDHEEKLLLCDGCDKGYHTHCFKPPMVNIPEGDWYCYECVNKFSGTSQRHCLVCGGTEGRTLIHCHHCPRAYHTTCIRPNLAKVPRNKWMCPACTKKSPRVRRGGRQKKVSESVPARSATPPAVPTTTPSAAESNPATPAPPTTPKKDKISKKEQRELSICRVILGELSASEDAWPFLLPVNTRQFPTYKKIIKKPMDLSAIRKKLEDNTYKSAEEFCVDLRLMFNNCETFNEDDSPVGKAGHNLRCFFQTKWNEHFPPT</sequence>
<dbReference type="PROSITE" id="PS00633">
    <property type="entry name" value="BROMODOMAIN_1"/>
    <property type="match status" value="1"/>
</dbReference>
<dbReference type="InterPro" id="IPR001487">
    <property type="entry name" value="Bromodomain"/>
</dbReference>
<dbReference type="InterPro" id="IPR018359">
    <property type="entry name" value="Bromodomain_CS"/>
</dbReference>
<evidence type="ECO:0000256" key="7">
    <source>
        <dbReference type="ARBA" id="ARBA00023054"/>
    </source>
</evidence>
<gene>
    <name evidence="20" type="ORF">MNOR_LOCUS1527</name>
</gene>
<dbReference type="Pfam" id="PF01429">
    <property type="entry name" value="MBD"/>
    <property type="match status" value="1"/>
</dbReference>
<feature type="compositionally biased region" description="Low complexity" evidence="14">
    <location>
        <begin position="317"/>
        <end position="333"/>
    </location>
</feature>
<dbReference type="PROSITE" id="PS50014">
    <property type="entry name" value="BROMODOMAIN_2"/>
    <property type="match status" value="1"/>
</dbReference>
<feature type="non-terminal residue" evidence="20">
    <location>
        <position position="2454"/>
    </location>
</feature>
<dbReference type="Gene3D" id="3.30.40.10">
    <property type="entry name" value="Zinc/RING finger domain, C3HC4 (zinc finger)"/>
    <property type="match status" value="2"/>
</dbReference>
<feature type="compositionally biased region" description="Polar residues" evidence="14">
    <location>
        <begin position="1919"/>
        <end position="1944"/>
    </location>
</feature>
<feature type="compositionally biased region" description="Low complexity" evidence="14">
    <location>
        <begin position="467"/>
        <end position="476"/>
    </location>
</feature>
<feature type="compositionally biased region" description="Acidic residues" evidence="14">
    <location>
        <begin position="1560"/>
        <end position="1569"/>
    </location>
</feature>
<dbReference type="PRINTS" id="PR00503">
    <property type="entry name" value="BROMODOMAIN"/>
</dbReference>
<dbReference type="SMART" id="SM00391">
    <property type="entry name" value="MBD"/>
    <property type="match status" value="1"/>
</dbReference>
<feature type="compositionally biased region" description="Basic and acidic residues" evidence="14">
    <location>
        <begin position="515"/>
        <end position="534"/>
    </location>
</feature>
<dbReference type="PANTHER" id="PTHR45915:SF2">
    <property type="entry name" value="TOUTATIS, ISOFORM E"/>
    <property type="match status" value="1"/>
</dbReference>
<comment type="subcellular location">
    <subcellularLocation>
        <location evidence="1">Nucleus</location>
    </subcellularLocation>
</comment>
<dbReference type="SMART" id="SM00297">
    <property type="entry name" value="BROMO"/>
    <property type="match status" value="1"/>
</dbReference>
<dbReference type="FunFam" id="3.30.40.10:FF:000199">
    <property type="entry name" value="Bromodomain adjacent to zinc finger domain 2B"/>
    <property type="match status" value="1"/>
</dbReference>
<feature type="region of interest" description="Disordered" evidence="14">
    <location>
        <begin position="2291"/>
        <end position="2347"/>
    </location>
</feature>
<keyword evidence="9" id="KW-0804">Transcription</keyword>
<organism evidence="20 21">
    <name type="scientific">Meganyctiphanes norvegica</name>
    <name type="common">Northern krill</name>
    <name type="synonym">Thysanopoda norvegica</name>
    <dbReference type="NCBI Taxonomy" id="48144"/>
    <lineage>
        <taxon>Eukaryota</taxon>
        <taxon>Metazoa</taxon>
        <taxon>Ecdysozoa</taxon>
        <taxon>Arthropoda</taxon>
        <taxon>Crustacea</taxon>
        <taxon>Multicrustacea</taxon>
        <taxon>Malacostraca</taxon>
        <taxon>Eumalacostraca</taxon>
        <taxon>Eucarida</taxon>
        <taxon>Euphausiacea</taxon>
        <taxon>Euphausiidae</taxon>
        <taxon>Meganyctiphanes</taxon>
    </lineage>
</organism>
<dbReference type="PROSITE" id="PS50089">
    <property type="entry name" value="ZF_RING_2"/>
    <property type="match status" value="1"/>
</dbReference>
<comment type="caution">
    <text evidence="20">The sequence shown here is derived from an EMBL/GenBank/DDBJ whole genome shotgun (WGS) entry which is preliminary data.</text>
</comment>
<dbReference type="GO" id="GO:0008270">
    <property type="term" value="F:zinc ion binding"/>
    <property type="evidence" value="ECO:0007669"/>
    <property type="project" value="UniProtKB-KW"/>
</dbReference>
<feature type="domain" description="PHD-type" evidence="16">
    <location>
        <begin position="2186"/>
        <end position="2236"/>
    </location>
</feature>
<evidence type="ECO:0000313" key="21">
    <source>
        <dbReference type="Proteomes" id="UP001497623"/>
    </source>
</evidence>
<evidence type="ECO:0000256" key="8">
    <source>
        <dbReference type="ARBA" id="ARBA00023117"/>
    </source>
</evidence>
<dbReference type="SUPFAM" id="SSF47370">
    <property type="entry name" value="Bromodomain"/>
    <property type="match status" value="1"/>
</dbReference>
<evidence type="ECO:0000256" key="4">
    <source>
        <dbReference type="ARBA" id="ARBA00022771"/>
    </source>
</evidence>
<evidence type="ECO:0000256" key="2">
    <source>
        <dbReference type="ARBA" id="ARBA00007444"/>
    </source>
</evidence>
<protein>
    <recommendedName>
        <fullName evidence="22">Bromodomain adjacent to zinc finger domain protein 2B</fullName>
    </recommendedName>
</protein>
<feature type="region of interest" description="Disordered" evidence="14">
    <location>
        <begin position="837"/>
        <end position="859"/>
    </location>
</feature>
<reference evidence="20 21" key="1">
    <citation type="submission" date="2024-05" db="EMBL/GenBank/DDBJ databases">
        <authorList>
            <person name="Wallberg A."/>
        </authorList>
    </citation>
    <scope>NUCLEOTIDE SEQUENCE [LARGE SCALE GENOMIC DNA]</scope>
</reference>
<feature type="compositionally biased region" description="Low complexity" evidence="14">
    <location>
        <begin position="2307"/>
        <end position="2331"/>
    </location>
</feature>
<feature type="compositionally biased region" description="Basic and acidic residues" evidence="14">
    <location>
        <begin position="1538"/>
        <end position="1559"/>
    </location>
</feature>
<feature type="compositionally biased region" description="Polar residues" evidence="14">
    <location>
        <begin position="1891"/>
        <end position="1901"/>
    </location>
</feature>
<feature type="region of interest" description="Disordered" evidence="14">
    <location>
        <begin position="409"/>
        <end position="560"/>
    </location>
</feature>
<feature type="region of interest" description="Disordered" evidence="14">
    <location>
        <begin position="1117"/>
        <end position="1142"/>
    </location>
</feature>
<dbReference type="Proteomes" id="UP001497623">
    <property type="component" value="Unassembled WGS sequence"/>
</dbReference>
<feature type="domain" description="PHD-type" evidence="16">
    <location>
        <begin position="2242"/>
        <end position="2291"/>
    </location>
</feature>
<feature type="region of interest" description="Disordered" evidence="14">
    <location>
        <begin position="1523"/>
        <end position="1589"/>
    </location>
</feature>
<dbReference type="GO" id="GO:0005634">
    <property type="term" value="C:nucleus"/>
    <property type="evidence" value="ECO:0007669"/>
    <property type="project" value="UniProtKB-SubCell"/>
</dbReference>
<feature type="compositionally biased region" description="Low complexity" evidence="14">
    <location>
        <begin position="1902"/>
        <end position="1918"/>
    </location>
</feature>
<feature type="compositionally biased region" description="Basic residues" evidence="14">
    <location>
        <begin position="429"/>
        <end position="443"/>
    </location>
</feature>
<feature type="compositionally biased region" description="Basic residues" evidence="14">
    <location>
        <begin position="2291"/>
        <end position="2302"/>
    </location>
</feature>